<feature type="transmembrane region" description="Helical" evidence="1">
    <location>
        <begin position="73"/>
        <end position="98"/>
    </location>
</feature>
<dbReference type="InterPro" id="IPR018723">
    <property type="entry name" value="DUF2254_membrane"/>
</dbReference>
<dbReference type="Pfam" id="PF10011">
    <property type="entry name" value="DUF2254"/>
    <property type="match status" value="1"/>
</dbReference>
<feature type="transmembrane region" description="Helical" evidence="1">
    <location>
        <begin position="119"/>
        <end position="136"/>
    </location>
</feature>
<feature type="transmembrane region" description="Helical" evidence="1">
    <location>
        <begin position="25"/>
        <end position="46"/>
    </location>
</feature>
<keyword evidence="1" id="KW-1133">Transmembrane helix</keyword>
<keyword evidence="1" id="KW-0812">Transmembrane</keyword>
<dbReference type="Proteomes" id="UP000644749">
    <property type="component" value="Unassembled WGS sequence"/>
</dbReference>
<evidence type="ECO:0000313" key="2">
    <source>
        <dbReference type="EMBL" id="MBL3674036.1"/>
    </source>
</evidence>
<protein>
    <submittedName>
        <fullName evidence="2">DUF2254 domain-containing protein</fullName>
    </submittedName>
</protein>
<keyword evidence="3" id="KW-1185">Reference proteome</keyword>
<name>A0ABS1S956_9RHOB</name>
<gene>
    <name evidence="2" type="ORF">JL111_11115</name>
</gene>
<sequence length="445" mass="47977">MTQPRHYLSNGNASRALWDSVRTSLWFLPAIMGVLALGLTAGALALDEGLGQGSDKSFPRIIYVSAPDQARELLATVLTSMITMASLVFSITMVVLTLAAGQFGPRLIRNFMGRLQTQFVLGTFVLTIIYCLLLLASIGPGDAGGSNAYLSVTVAIGLALFSVALLVLYIHDLATSIMSETLIETVGRELDQGVRDLRPLGQTDDPEQALPEDFAERAALAGVQASGYVQAIEFGRIVEAARSADVLVGLYLRAGDFAIRNGRAFGIYPAERVTPQLTKIIGDAITLGVHRTPVQDIEFSIRHLVEVAVRALSPGINDPYTAVSAIHRLSAVWPDLMGRAVPQGVFPDDQGQVRVICPVPTYATLLNASFSQIRQSGTGKPLILIHLLKAFAAMAPCARTEEQRSALRDQVHAVLEDARRAIPNRADLEDVEQHGLLALHDLKAR</sequence>
<dbReference type="RefSeq" id="WP_191310408.1">
    <property type="nucleotide sequence ID" value="NZ_BNCL01000008.1"/>
</dbReference>
<evidence type="ECO:0000256" key="1">
    <source>
        <dbReference type="SAM" id="Phobius"/>
    </source>
</evidence>
<evidence type="ECO:0000313" key="3">
    <source>
        <dbReference type="Proteomes" id="UP000644749"/>
    </source>
</evidence>
<accession>A0ABS1S956</accession>
<organism evidence="2 3">
    <name type="scientific">Paracoccus aerius</name>
    <dbReference type="NCBI Taxonomy" id="1915382"/>
    <lineage>
        <taxon>Bacteria</taxon>
        <taxon>Pseudomonadati</taxon>
        <taxon>Pseudomonadota</taxon>
        <taxon>Alphaproteobacteria</taxon>
        <taxon>Rhodobacterales</taxon>
        <taxon>Paracoccaceae</taxon>
        <taxon>Paracoccus</taxon>
    </lineage>
</organism>
<reference evidence="2 3" key="1">
    <citation type="submission" date="2021-01" db="EMBL/GenBank/DDBJ databases">
        <title>011410 draft genome.</title>
        <authorList>
            <person name="Lang L."/>
        </authorList>
    </citation>
    <scope>NUCLEOTIDE SEQUENCE [LARGE SCALE GENOMIC DNA]</scope>
    <source>
        <strain evidence="2 3">KCTC 42845</strain>
    </source>
</reference>
<proteinExistence type="predicted"/>
<keyword evidence="1" id="KW-0472">Membrane</keyword>
<feature type="transmembrane region" description="Helical" evidence="1">
    <location>
        <begin position="148"/>
        <end position="170"/>
    </location>
</feature>
<dbReference type="EMBL" id="JAESHT010000008">
    <property type="protein sequence ID" value="MBL3674036.1"/>
    <property type="molecule type" value="Genomic_DNA"/>
</dbReference>
<comment type="caution">
    <text evidence="2">The sequence shown here is derived from an EMBL/GenBank/DDBJ whole genome shotgun (WGS) entry which is preliminary data.</text>
</comment>